<dbReference type="Pfam" id="PF12840">
    <property type="entry name" value="HTH_20"/>
    <property type="match status" value="1"/>
</dbReference>
<proteinExistence type="predicted"/>
<dbReference type="PANTHER" id="PTHR38600">
    <property type="entry name" value="TRANSCRIPTIONAL REGULATORY PROTEIN"/>
    <property type="match status" value="1"/>
</dbReference>
<reference evidence="2 3" key="1">
    <citation type="submission" date="2024-06" db="EMBL/GenBank/DDBJ databases">
        <authorList>
            <person name="Woo H."/>
        </authorList>
    </citation>
    <scope>NUCLEOTIDE SEQUENCE [LARGE SCALE GENOMIC DNA]</scope>
    <source>
        <strain evidence="2 3">S2-g</strain>
    </source>
</reference>
<name>A0ABV3QM36_9GAMM</name>
<dbReference type="PRINTS" id="PR00778">
    <property type="entry name" value="HTHARSR"/>
</dbReference>
<dbReference type="InterPro" id="IPR011991">
    <property type="entry name" value="ArsR-like_HTH"/>
</dbReference>
<dbReference type="InterPro" id="IPR001845">
    <property type="entry name" value="HTH_ArsR_DNA-bd_dom"/>
</dbReference>
<keyword evidence="3" id="KW-1185">Reference proteome</keyword>
<dbReference type="CDD" id="cd00090">
    <property type="entry name" value="HTH_ARSR"/>
    <property type="match status" value="1"/>
</dbReference>
<dbReference type="NCBIfam" id="NF033788">
    <property type="entry name" value="HTH_metalloreg"/>
    <property type="match status" value="1"/>
</dbReference>
<protein>
    <submittedName>
        <fullName evidence="2">ArsR/SmtB family transcription factor</fullName>
    </submittedName>
</protein>
<evidence type="ECO:0000313" key="3">
    <source>
        <dbReference type="Proteomes" id="UP001556170"/>
    </source>
</evidence>
<evidence type="ECO:0000259" key="1">
    <source>
        <dbReference type="PROSITE" id="PS50987"/>
    </source>
</evidence>
<dbReference type="SMART" id="SM00418">
    <property type="entry name" value="HTH_ARSR"/>
    <property type="match status" value="1"/>
</dbReference>
<organism evidence="2 3">
    <name type="scientific">Rhodanobacter geophilus</name>
    <dbReference type="NCBI Taxonomy" id="3162488"/>
    <lineage>
        <taxon>Bacteria</taxon>
        <taxon>Pseudomonadati</taxon>
        <taxon>Pseudomonadota</taxon>
        <taxon>Gammaproteobacteria</taxon>
        <taxon>Lysobacterales</taxon>
        <taxon>Rhodanobacteraceae</taxon>
        <taxon>Rhodanobacter</taxon>
    </lineage>
</organism>
<dbReference type="InterPro" id="IPR036390">
    <property type="entry name" value="WH_DNA-bd_sf"/>
</dbReference>
<accession>A0ABV3QM36</accession>
<dbReference type="InterPro" id="IPR036388">
    <property type="entry name" value="WH-like_DNA-bd_sf"/>
</dbReference>
<dbReference type="SUPFAM" id="SSF46785">
    <property type="entry name" value="Winged helix' DNA-binding domain"/>
    <property type="match status" value="1"/>
</dbReference>
<dbReference type="Proteomes" id="UP001556170">
    <property type="component" value="Unassembled WGS sequence"/>
</dbReference>
<dbReference type="RefSeq" id="WP_367843676.1">
    <property type="nucleotide sequence ID" value="NZ_JBFOHL010000002.1"/>
</dbReference>
<dbReference type="Gene3D" id="1.10.10.10">
    <property type="entry name" value="Winged helix-like DNA-binding domain superfamily/Winged helix DNA-binding domain"/>
    <property type="match status" value="1"/>
</dbReference>
<dbReference type="EMBL" id="JBFOHL010000002">
    <property type="protein sequence ID" value="MEW9623376.1"/>
    <property type="molecule type" value="Genomic_DNA"/>
</dbReference>
<feature type="domain" description="HTH arsR-type" evidence="1">
    <location>
        <begin position="1"/>
        <end position="94"/>
    </location>
</feature>
<evidence type="ECO:0000313" key="2">
    <source>
        <dbReference type="EMBL" id="MEW9623376.1"/>
    </source>
</evidence>
<gene>
    <name evidence="2" type="ORF">ABQJ56_03945</name>
</gene>
<sequence>MVHYQARLDSTFAALADVTRRGVLEQLGGSDASISDLAQRFHMTLTGMKKHVSVLEQAGLVTTEKVGRVRTCRLGRRRLEEEAAWIERHRQLWSARFDALDELVEHLNRKEKADAQSKRK</sequence>
<comment type="caution">
    <text evidence="2">The sequence shown here is derived from an EMBL/GenBank/DDBJ whole genome shotgun (WGS) entry which is preliminary data.</text>
</comment>
<dbReference type="PANTHER" id="PTHR38600:SF2">
    <property type="entry name" value="SLL0088 PROTEIN"/>
    <property type="match status" value="1"/>
</dbReference>
<dbReference type="PROSITE" id="PS50987">
    <property type="entry name" value="HTH_ARSR_2"/>
    <property type="match status" value="1"/>
</dbReference>